<gene>
    <name evidence="7" type="ORF">BMIN_0712</name>
</gene>
<dbReference type="EMBL" id="JGZD01000008">
    <property type="protein sequence ID" value="KFI72998.1"/>
    <property type="molecule type" value="Genomic_DNA"/>
</dbReference>
<feature type="transmembrane region" description="Helical" evidence="6">
    <location>
        <begin position="252"/>
        <end position="281"/>
    </location>
</feature>
<feature type="transmembrane region" description="Helical" evidence="6">
    <location>
        <begin position="222"/>
        <end position="240"/>
    </location>
</feature>
<comment type="subcellular location">
    <subcellularLocation>
        <location evidence="1">Cell membrane</location>
        <topology evidence="1">Multi-pass membrane protein</topology>
    </subcellularLocation>
</comment>
<evidence type="ECO:0000256" key="3">
    <source>
        <dbReference type="ARBA" id="ARBA00022692"/>
    </source>
</evidence>
<organism evidence="7 8">
    <name type="scientific">Bifidobacterium minimum</name>
    <dbReference type="NCBI Taxonomy" id="1693"/>
    <lineage>
        <taxon>Bacteria</taxon>
        <taxon>Bacillati</taxon>
        <taxon>Actinomycetota</taxon>
        <taxon>Actinomycetes</taxon>
        <taxon>Bifidobacteriales</taxon>
        <taxon>Bifidobacteriaceae</taxon>
        <taxon>Bifidobacterium</taxon>
    </lineage>
</organism>
<feature type="transmembrane region" description="Helical" evidence="6">
    <location>
        <begin position="147"/>
        <end position="179"/>
    </location>
</feature>
<keyword evidence="2" id="KW-1003">Cell membrane</keyword>
<dbReference type="GO" id="GO:0005886">
    <property type="term" value="C:plasma membrane"/>
    <property type="evidence" value="ECO:0007669"/>
    <property type="project" value="UniProtKB-SubCell"/>
</dbReference>
<evidence type="ECO:0000313" key="7">
    <source>
        <dbReference type="EMBL" id="KFI72998.1"/>
    </source>
</evidence>
<dbReference type="RefSeq" id="WP_081928450.1">
    <property type="nucleotide sequence ID" value="NZ_JGZD01000008.1"/>
</dbReference>
<comment type="caution">
    <text evidence="7">The sequence shown here is derived from an EMBL/GenBank/DDBJ whole genome shotgun (WGS) entry which is preliminary data.</text>
</comment>
<evidence type="ECO:0000256" key="1">
    <source>
        <dbReference type="ARBA" id="ARBA00004651"/>
    </source>
</evidence>
<feature type="transmembrane region" description="Helical" evidence="6">
    <location>
        <begin position="100"/>
        <end position="119"/>
    </location>
</feature>
<evidence type="ECO:0000256" key="5">
    <source>
        <dbReference type="ARBA" id="ARBA00023136"/>
    </source>
</evidence>
<dbReference type="InterPro" id="IPR017039">
    <property type="entry name" value="Virul_fac_BrkB"/>
</dbReference>
<dbReference type="AlphaFoldDB" id="A0A087BPP8"/>
<keyword evidence="8" id="KW-1185">Reference proteome</keyword>
<reference evidence="7 8" key="1">
    <citation type="submission" date="2014-03" db="EMBL/GenBank/DDBJ databases">
        <title>Genomics of Bifidobacteria.</title>
        <authorList>
            <person name="Ventura M."/>
            <person name="Milani C."/>
            <person name="Lugli G.A."/>
        </authorList>
    </citation>
    <scope>NUCLEOTIDE SEQUENCE [LARGE SCALE GENOMIC DNA]</scope>
    <source>
        <strain evidence="7 8">LMG 11592</strain>
    </source>
</reference>
<keyword evidence="3 6" id="KW-0812">Transmembrane</keyword>
<keyword evidence="5 6" id="KW-0472">Membrane</keyword>
<dbReference type="Proteomes" id="UP000029014">
    <property type="component" value="Unassembled WGS sequence"/>
</dbReference>
<dbReference type="Pfam" id="PF03631">
    <property type="entry name" value="Virul_fac_BrkB"/>
    <property type="match status" value="1"/>
</dbReference>
<feature type="transmembrane region" description="Helical" evidence="6">
    <location>
        <begin position="39"/>
        <end position="62"/>
    </location>
</feature>
<proteinExistence type="predicted"/>
<evidence type="ECO:0000256" key="4">
    <source>
        <dbReference type="ARBA" id="ARBA00022989"/>
    </source>
</evidence>
<keyword evidence="4 6" id="KW-1133">Transmembrane helix</keyword>
<feature type="transmembrane region" description="Helical" evidence="6">
    <location>
        <begin position="185"/>
        <end position="210"/>
    </location>
</feature>
<sequence length="314" mass="32960">MRGSATSFRVRGVGREEELPGGIALRYSSRHGTLLSNGLAFGLLFAFFAGVWMAVSVLGVVVSGSVRLQTALVAALERIVPGVGQGVLSSSVLSGASVTFTWTGLVTLLMFWWTIVGWMDSFRSAVRTMFDVSDGDDPVRDRLRDNLAVLLVAVLLIMSMASAAVSAGAVRGVLVFLGFPSRSAAASVAVDAVGGVVGAVLNIGLFVVLFRVVAKIDADRNLVWGCVVGGLGVSVMQLLGTRLLAGASRNPLLAPFATLIGVLIWFNLVSQLMLVIAAGIAEAQSRRAVFRVSEHAVSGHVVSEPAVSEHVRDR</sequence>
<accession>A0A087BPP8</accession>
<evidence type="ECO:0000256" key="2">
    <source>
        <dbReference type="ARBA" id="ARBA00022475"/>
    </source>
</evidence>
<name>A0A087BPP8_9BIFI</name>
<protein>
    <submittedName>
        <fullName evidence="7">Ribonuclease BN-like family protein</fullName>
    </submittedName>
</protein>
<dbReference type="STRING" id="1693.BMIN_0712"/>
<evidence type="ECO:0000313" key="8">
    <source>
        <dbReference type="Proteomes" id="UP000029014"/>
    </source>
</evidence>
<evidence type="ECO:0000256" key="6">
    <source>
        <dbReference type="SAM" id="Phobius"/>
    </source>
</evidence>
<dbReference type="eggNOG" id="COG1295">
    <property type="taxonomic scope" value="Bacteria"/>
</dbReference>